<name>A0ABM6JHD1_9GAMM</name>
<keyword evidence="2" id="KW-1185">Reference proteome</keyword>
<gene>
    <name evidence="1" type="ORF">SJ2017_0805</name>
</gene>
<dbReference type="RefSeq" id="WP_080914955.1">
    <property type="nucleotide sequence ID" value="NZ_CP020472.1"/>
</dbReference>
<sequence length="354" mass="37667">MPQEYDLCFSTQSRASLPIDANDLEQVKAFRTNNPHILGNFLPAGTPFVLPTDKTQAVQQSRPDLACALSEVYNWPSQSQRKVAQMNNFFGDEQLQAIAAVYEKEIKPYVATAREMTEGNVDSLTGLGAGATAIAAKEGRLSSFGKAIFKYQTALIDIHHASKNKANKTTLIKLGQIAKAAHLDLNEKFAREVKHFSGVVKANKRGNIWSSAERGSNIARSSRNISRLRLTSLSGIRSIRGLEMASDIAGKGIIALDAGIRADSVYNDYKAGKDWQRRAVVETTGFGFGTAAGLYVGAKTVALGAGIALALGPVGWVILIGVGIGAGYGAGKLGDAFGKFAAGSAYDLSSSVHK</sequence>
<organism evidence="1 2">
    <name type="scientific">Shewanella japonica</name>
    <dbReference type="NCBI Taxonomy" id="93973"/>
    <lineage>
        <taxon>Bacteria</taxon>
        <taxon>Pseudomonadati</taxon>
        <taxon>Pseudomonadota</taxon>
        <taxon>Gammaproteobacteria</taxon>
        <taxon>Alteromonadales</taxon>
        <taxon>Shewanellaceae</taxon>
        <taxon>Shewanella</taxon>
    </lineage>
</organism>
<reference evidence="1 2" key="1">
    <citation type="submission" date="2017-03" db="EMBL/GenBank/DDBJ databases">
        <title>Genome sequencing of Shewanella japonica KCTC 22435.</title>
        <authorList>
            <person name="Kim K.M."/>
        </authorList>
    </citation>
    <scope>NUCLEOTIDE SEQUENCE [LARGE SCALE GENOMIC DNA]</scope>
    <source>
        <strain evidence="1 2">KCTC 22435</strain>
    </source>
</reference>
<accession>A0ABM6JHD1</accession>
<proteinExistence type="predicted"/>
<dbReference type="EMBL" id="CP020472">
    <property type="protein sequence ID" value="ARD21141.1"/>
    <property type="molecule type" value="Genomic_DNA"/>
</dbReference>
<protein>
    <submittedName>
        <fullName evidence="1">Uncharacterized protein</fullName>
    </submittedName>
</protein>
<evidence type="ECO:0000313" key="1">
    <source>
        <dbReference type="EMBL" id="ARD21141.1"/>
    </source>
</evidence>
<evidence type="ECO:0000313" key="2">
    <source>
        <dbReference type="Proteomes" id="UP000191820"/>
    </source>
</evidence>
<dbReference type="Proteomes" id="UP000191820">
    <property type="component" value="Chromosome"/>
</dbReference>